<accession>A0ABT2X7Q9</accession>
<gene>
    <name evidence="1" type="ORF">OEZ60_18460</name>
</gene>
<protein>
    <submittedName>
        <fullName evidence="1">Uncharacterized protein</fullName>
    </submittedName>
</protein>
<sequence>MSAATVTRRRILIGAGSFADAETAIAIAERIAEAVAADLGGVMVEEPDAAGVAGLHCQRVVTSSGMLMVAPSSAQMRILVASDARAFRARLARVAEARALHWSFERRRGELVSGLWEAARSWDLLLLGHRPVHRRRGSVVAILPTGASESDARALGETLASALGTGIVTMGPMAGAEAEAEEALLRRVGRTNAAVVIVDLAAGPFRGPDALRRLLDAARCPVLVIGAGRAPATIAHTTQIPPAPHEDGST</sequence>
<comment type="caution">
    <text evidence="1">The sequence shown here is derived from an EMBL/GenBank/DDBJ whole genome shotgun (WGS) entry which is preliminary data.</text>
</comment>
<dbReference type="Proteomes" id="UP001209535">
    <property type="component" value="Unassembled WGS sequence"/>
</dbReference>
<dbReference type="EMBL" id="JAOVQO010000020">
    <property type="protein sequence ID" value="MCU9849986.1"/>
    <property type="molecule type" value="Genomic_DNA"/>
</dbReference>
<proteinExistence type="predicted"/>
<organism evidence="1 2">
    <name type="scientific">Albidovulum salinarum</name>
    <dbReference type="NCBI Taxonomy" id="2984153"/>
    <lineage>
        <taxon>Bacteria</taxon>
        <taxon>Pseudomonadati</taxon>
        <taxon>Pseudomonadota</taxon>
        <taxon>Alphaproteobacteria</taxon>
        <taxon>Rhodobacterales</taxon>
        <taxon>Paracoccaceae</taxon>
        <taxon>Albidovulum</taxon>
    </lineage>
</organism>
<name>A0ABT2X7Q9_9RHOB</name>
<dbReference type="RefSeq" id="WP_263339424.1">
    <property type="nucleotide sequence ID" value="NZ_JAOVQO010000020.1"/>
</dbReference>
<reference evidence="1 2" key="1">
    <citation type="submission" date="2022-10" db="EMBL/GenBank/DDBJ databases">
        <title>Defluviimonas sp. nov., isolated from ocean surface sediments.</title>
        <authorList>
            <person name="He W."/>
            <person name="Wang L."/>
            <person name="Zhang D.-F."/>
        </authorList>
    </citation>
    <scope>NUCLEOTIDE SEQUENCE [LARGE SCALE GENOMIC DNA]</scope>
    <source>
        <strain evidence="1 2">WL0024</strain>
    </source>
</reference>
<dbReference type="SUPFAM" id="SSF52402">
    <property type="entry name" value="Adenine nucleotide alpha hydrolases-like"/>
    <property type="match status" value="1"/>
</dbReference>
<evidence type="ECO:0000313" key="1">
    <source>
        <dbReference type="EMBL" id="MCU9849986.1"/>
    </source>
</evidence>
<keyword evidence="2" id="KW-1185">Reference proteome</keyword>
<evidence type="ECO:0000313" key="2">
    <source>
        <dbReference type="Proteomes" id="UP001209535"/>
    </source>
</evidence>